<evidence type="ECO:0008006" key="3">
    <source>
        <dbReference type="Google" id="ProtNLM"/>
    </source>
</evidence>
<gene>
    <name evidence="1" type="ORF">AAGV28_07480</name>
</gene>
<organism evidence="1 2">
    <name type="scientific">Flavobacterium zubiriense</name>
    <dbReference type="NCBI Taxonomy" id="3138075"/>
    <lineage>
        <taxon>Bacteria</taxon>
        <taxon>Pseudomonadati</taxon>
        <taxon>Bacteroidota</taxon>
        <taxon>Flavobacteriia</taxon>
        <taxon>Flavobacteriales</taxon>
        <taxon>Flavobacteriaceae</taxon>
        <taxon>Flavobacterium</taxon>
    </lineage>
</organism>
<protein>
    <recommendedName>
        <fullName evidence="3">Addiction module component</fullName>
    </recommendedName>
</protein>
<dbReference type="RefSeq" id="WP_373390573.1">
    <property type="nucleotide sequence ID" value="NZ_JBCFQL010000006.1"/>
</dbReference>
<dbReference type="Proteomes" id="UP001574169">
    <property type="component" value="Unassembled WGS sequence"/>
</dbReference>
<name>A0ABV4TE59_9FLAO</name>
<dbReference type="EMBL" id="JBCFQL010000006">
    <property type="protein sequence ID" value="MFA9191207.1"/>
    <property type="molecule type" value="Genomic_DNA"/>
</dbReference>
<proteinExistence type="predicted"/>
<evidence type="ECO:0000313" key="1">
    <source>
        <dbReference type="EMBL" id="MFA9191207.1"/>
    </source>
</evidence>
<keyword evidence="2" id="KW-1185">Reference proteome</keyword>
<reference evidence="1 2" key="1">
    <citation type="submission" date="2024-04" db="EMBL/GenBank/DDBJ databases">
        <title>New Clade of Flavobacterium.</title>
        <authorList>
            <person name="Matos L."/>
            <person name="Proenca D.N."/>
            <person name="Fransisco R.M."/>
            <person name="Chung A.P."/>
            <person name="Maccario L."/>
            <person name="Sorensen S.J."/>
            <person name="Morais P.V."/>
        </authorList>
    </citation>
    <scope>NUCLEOTIDE SEQUENCE [LARGE SCALE GENOMIC DNA]</scope>
    <source>
        <strain evidence="1 2">FZUC8N2.13</strain>
    </source>
</reference>
<accession>A0ABV4TE59</accession>
<sequence length="80" mass="9217">MTGADNIRNSIIDKLLTISNKDYLLALYKLVSTSNINEETIQLSEAQILMLNMSEEDIKNNRIVSQEELDKMDLEWLKSL</sequence>
<evidence type="ECO:0000313" key="2">
    <source>
        <dbReference type="Proteomes" id="UP001574169"/>
    </source>
</evidence>
<comment type="caution">
    <text evidence="1">The sequence shown here is derived from an EMBL/GenBank/DDBJ whole genome shotgun (WGS) entry which is preliminary data.</text>
</comment>